<feature type="transmembrane region" description="Helical" evidence="1">
    <location>
        <begin position="88"/>
        <end position="107"/>
    </location>
</feature>
<proteinExistence type="predicted"/>
<gene>
    <name evidence="2" type="ORF">CIT40_22640</name>
</gene>
<dbReference type="Proteomes" id="UP000215884">
    <property type="component" value="Chromosome"/>
</dbReference>
<dbReference type="AlphaFoldDB" id="A0A2U8PXJ0"/>
<reference evidence="2 3" key="2">
    <citation type="journal article" date="2019" name="Int. J. Syst. Evol. Microbiol.">
        <title>Description and complete genome sequence of Bradyrhizobium amphicarpaeae sp. nov., harbouring photosystem and nitrogen-fixation genes.</title>
        <authorList>
            <person name="Bromfield E.S.P."/>
            <person name="Cloutier S."/>
            <person name="Nguyen H.D.T."/>
        </authorList>
    </citation>
    <scope>NUCLEOTIDE SEQUENCE [LARGE SCALE GENOMIC DNA]</scope>
    <source>
        <strain evidence="2 3">39S1MB</strain>
    </source>
</reference>
<evidence type="ECO:0000313" key="3">
    <source>
        <dbReference type="Proteomes" id="UP000215884"/>
    </source>
</evidence>
<dbReference type="KEGG" id="brq:CIT40_22640"/>
<evidence type="ECO:0000313" key="2">
    <source>
        <dbReference type="EMBL" id="AWM02553.1"/>
    </source>
</evidence>
<keyword evidence="3" id="KW-1185">Reference proteome</keyword>
<organism evidence="2 3">
    <name type="scientific">Bradyrhizobium amphicarpaeae</name>
    <dbReference type="NCBI Taxonomy" id="1404768"/>
    <lineage>
        <taxon>Bacteria</taxon>
        <taxon>Pseudomonadati</taxon>
        <taxon>Pseudomonadota</taxon>
        <taxon>Alphaproteobacteria</taxon>
        <taxon>Hyphomicrobiales</taxon>
        <taxon>Nitrobacteraceae</taxon>
        <taxon>Bradyrhizobium</taxon>
    </lineage>
</organism>
<keyword evidence="1" id="KW-0812">Transmembrane</keyword>
<keyword evidence="1" id="KW-1133">Transmembrane helix</keyword>
<dbReference type="EMBL" id="CP029426">
    <property type="protein sequence ID" value="AWM02553.1"/>
    <property type="molecule type" value="Genomic_DNA"/>
</dbReference>
<dbReference type="RefSeq" id="WP_094891338.1">
    <property type="nucleotide sequence ID" value="NZ_CP029426.2"/>
</dbReference>
<evidence type="ECO:0000256" key="1">
    <source>
        <dbReference type="SAM" id="Phobius"/>
    </source>
</evidence>
<keyword evidence="1" id="KW-0472">Membrane</keyword>
<name>A0A2U8PXJ0_9BRAD</name>
<reference evidence="2 3" key="1">
    <citation type="journal article" date="2017" name="Syst. Appl. Microbiol.">
        <title>Soybeans inoculated with root zone soils of Canadian native legumes harbour diverse and novel Bradyrhizobium spp. that possess agricultural potential.</title>
        <authorList>
            <person name="Bromfield E.S.P."/>
            <person name="Cloutier S."/>
            <person name="Tambong J.T."/>
            <person name="Tran Thi T.V."/>
        </authorList>
    </citation>
    <scope>NUCLEOTIDE SEQUENCE [LARGE SCALE GENOMIC DNA]</scope>
    <source>
        <strain evidence="2 3">39S1MB</strain>
    </source>
</reference>
<sequence length="129" mass="14486">MVALFTVLAGFAAIWLGFTYMRVFNAAREHLPPQFQDYEIARYALDVWALQPPMPLTVQADYVRLVRGYPYLALAGALACLSSGRADAMVFGVLLLAVFAYSVFYAIKCSRVYEQNCKRAEAQSDEENQ</sequence>
<protein>
    <submittedName>
        <fullName evidence="2">Uncharacterized protein</fullName>
    </submittedName>
</protein>
<accession>A0A2U8PXJ0</accession>